<dbReference type="PANTHER" id="PTHR44229">
    <property type="entry name" value="15-HYDROXYPROSTAGLANDIN DEHYDROGENASE [NAD(+)]"/>
    <property type="match status" value="1"/>
</dbReference>
<dbReference type="Pfam" id="PF00106">
    <property type="entry name" value="adh_short"/>
    <property type="match status" value="1"/>
</dbReference>
<evidence type="ECO:0000313" key="4">
    <source>
        <dbReference type="EMBL" id="CAH1116306.1"/>
    </source>
</evidence>
<dbReference type="PANTHER" id="PTHR44229:SF8">
    <property type="entry name" value="ALCOHOL DEHYDROGENASE-RELATED"/>
    <property type="match status" value="1"/>
</dbReference>
<dbReference type="InterPro" id="IPR002347">
    <property type="entry name" value="SDR_fam"/>
</dbReference>
<evidence type="ECO:0000256" key="3">
    <source>
        <dbReference type="RuleBase" id="RU000363"/>
    </source>
</evidence>
<name>A0A9P0DGU3_PHACE</name>
<dbReference type="SUPFAM" id="SSF51735">
    <property type="entry name" value="NAD(P)-binding Rossmann-fold domains"/>
    <property type="match status" value="1"/>
</dbReference>
<reference evidence="4" key="1">
    <citation type="submission" date="2022-01" db="EMBL/GenBank/DDBJ databases">
        <authorList>
            <person name="King R."/>
        </authorList>
    </citation>
    <scope>NUCLEOTIDE SEQUENCE</scope>
</reference>
<dbReference type="GO" id="GO:0005737">
    <property type="term" value="C:cytoplasm"/>
    <property type="evidence" value="ECO:0007669"/>
    <property type="project" value="TreeGrafter"/>
</dbReference>
<dbReference type="Gene3D" id="3.40.50.720">
    <property type="entry name" value="NAD(P)-binding Rossmann-like Domain"/>
    <property type="match status" value="1"/>
</dbReference>
<dbReference type="PRINTS" id="PR00080">
    <property type="entry name" value="SDRFAMILY"/>
</dbReference>
<dbReference type="EMBL" id="OU896707">
    <property type="protein sequence ID" value="CAH1116306.1"/>
    <property type="molecule type" value="Genomic_DNA"/>
</dbReference>
<evidence type="ECO:0000256" key="2">
    <source>
        <dbReference type="ARBA" id="ARBA00023002"/>
    </source>
</evidence>
<dbReference type="FunFam" id="3.40.50.720:FF:000149">
    <property type="entry name" value="15-hydroxyprostaglandin dehydrogenase [NAD(+)]"/>
    <property type="match status" value="1"/>
</dbReference>
<proteinExistence type="inferred from homology"/>
<accession>A0A9P0DGU3</accession>
<evidence type="ECO:0008006" key="6">
    <source>
        <dbReference type="Google" id="ProtNLM"/>
    </source>
</evidence>
<dbReference type="GO" id="GO:0016616">
    <property type="term" value="F:oxidoreductase activity, acting on the CH-OH group of donors, NAD or NADP as acceptor"/>
    <property type="evidence" value="ECO:0007669"/>
    <property type="project" value="TreeGrafter"/>
</dbReference>
<dbReference type="InterPro" id="IPR036291">
    <property type="entry name" value="NAD(P)-bd_dom_sf"/>
</dbReference>
<dbReference type="Proteomes" id="UP001153737">
    <property type="component" value="Chromosome 1"/>
</dbReference>
<evidence type="ECO:0000313" key="5">
    <source>
        <dbReference type="Proteomes" id="UP001153737"/>
    </source>
</evidence>
<reference evidence="4" key="2">
    <citation type="submission" date="2022-10" db="EMBL/GenBank/DDBJ databases">
        <authorList>
            <consortium name="ENA_rothamsted_submissions"/>
            <consortium name="culmorum"/>
            <person name="King R."/>
        </authorList>
    </citation>
    <scope>NUCLEOTIDE SEQUENCE</scope>
</reference>
<dbReference type="OrthoDB" id="417891at2759"/>
<dbReference type="InterPro" id="IPR020904">
    <property type="entry name" value="Sc_DH/Rdtase_CS"/>
</dbReference>
<organism evidence="4 5">
    <name type="scientific">Phaedon cochleariae</name>
    <name type="common">Mustard beetle</name>
    <dbReference type="NCBI Taxonomy" id="80249"/>
    <lineage>
        <taxon>Eukaryota</taxon>
        <taxon>Metazoa</taxon>
        <taxon>Ecdysozoa</taxon>
        <taxon>Arthropoda</taxon>
        <taxon>Hexapoda</taxon>
        <taxon>Insecta</taxon>
        <taxon>Pterygota</taxon>
        <taxon>Neoptera</taxon>
        <taxon>Endopterygota</taxon>
        <taxon>Coleoptera</taxon>
        <taxon>Polyphaga</taxon>
        <taxon>Cucujiformia</taxon>
        <taxon>Chrysomeloidea</taxon>
        <taxon>Chrysomelidae</taxon>
        <taxon>Chrysomelinae</taxon>
        <taxon>Chrysomelini</taxon>
        <taxon>Phaedon</taxon>
    </lineage>
</organism>
<evidence type="ECO:0000256" key="1">
    <source>
        <dbReference type="ARBA" id="ARBA00006484"/>
    </source>
</evidence>
<keyword evidence="2" id="KW-0560">Oxidoreductase</keyword>
<sequence>MVFELKGKVALITGGCAGIGFGIAKELLRNEVRAVTLADINSESGKRALEELEREFGTNRAIFVQTDVSDVKQFEDSFQKTIEHFQHVDILINNAGIVDELDWKRVFAVNVNGAIHGINLGLEQYFPKHKQGSEAVILNVSSIVALEAEPPLSFYCATKHAVLGLTKTFGTPHYYEKTNIRVNAICPGLTMTPMALDKANRKIPEETESILEDVMRKLPSQTTQFLAEEAVKVIKYASNGTIWVIEAGPAYEYSAPGRETMKHMVIKCD</sequence>
<dbReference type="PRINTS" id="PR00081">
    <property type="entry name" value="GDHRDH"/>
</dbReference>
<protein>
    <recommendedName>
        <fullName evidence="6">15-hydroxyprostaglandin dehydrogenase [NAD(+)]-like</fullName>
    </recommendedName>
</protein>
<dbReference type="AlphaFoldDB" id="A0A9P0DGU3"/>
<comment type="similarity">
    <text evidence="1 3">Belongs to the short-chain dehydrogenases/reductases (SDR) family.</text>
</comment>
<keyword evidence="5" id="KW-1185">Reference proteome</keyword>
<dbReference type="PROSITE" id="PS00061">
    <property type="entry name" value="ADH_SHORT"/>
    <property type="match status" value="1"/>
</dbReference>
<gene>
    <name evidence="4" type="ORF">PHAECO_LOCUS1099</name>
</gene>